<evidence type="ECO:0000256" key="1">
    <source>
        <dbReference type="SAM" id="MobiDB-lite"/>
    </source>
</evidence>
<proteinExistence type="predicted"/>
<reference evidence="2 5" key="2">
    <citation type="submission" date="2019-07" db="EMBL/GenBank/DDBJ databases">
        <title>Whole genome shotgun sequence of Halomonas cupida NBRC 102219.</title>
        <authorList>
            <person name="Hosoyama A."/>
            <person name="Uohara A."/>
            <person name="Ohji S."/>
            <person name="Ichikawa N."/>
        </authorList>
    </citation>
    <scope>NUCLEOTIDE SEQUENCE [LARGE SCALE GENOMIC DNA]</scope>
    <source>
        <strain evidence="2 5">NBRC 102219</strain>
    </source>
</reference>
<dbReference type="STRING" id="44933.SAMN05660971_01689"/>
<protein>
    <submittedName>
        <fullName evidence="3">Uncharacterized protein</fullName>
    </submittedName>
</protein>
<dbReference type="RefSeq" id="WP_073434583.1">
    <property type="nucleotide sequence ID" value="NZ_BJXU01000025.1"/>
</dbReference>
<dbReference type="EMBL" id="FRCA01000003">
    <property type="protein sequence ID" value="SHL88507.1"/>
    <property type="molecule type" value="Genomic_DNA"/>
</dbReference>
<dbReference type="AlphaFoldDB" id="A0A1M7E9U1"/>
<evidence type="ECO:0000313" key="3">
    <source>
        <dbReference type="EMBL" id="SHL88507.1"/>
    </source>
</evidence>
<evidence type="ECO:0000313" key="5">
    <source>
        <dbReference type="Proteomes" id="UP000321726"/>
    </source>
</evidence>
<name>A0A1M7E9U1_9GAMM</name>
<evidence type="ECO:0000313" key="2">
    <source>
        <dbReference type="EMBL" id="GEN22773.1"/>
    </source>
</evidence>
<dbReference type="Proteomes" id="UP000184123">
    <property type="component" value="Unassembled WGS sequence"/>
</dbReference>
<dbReference type="Proteomes" id="UP000321726">
    <property type="component" value="Unassembled WGS sequence"/>
</dbReference>
<sequence>MAAPEVTNAPGADPSAPINNQQQQDFEQAAENARAMQIVGQAVGSLAVSQLMDYAGDMLKDEG</sequence>
<gene>
    <name evidence="2" type="ORF">HCU01_07220</name>
    <name evidence="3" type="ORF">SAMN05660971_01689</name>
</gene>
<dbReference type="EMBL" id="BJXU01000025">
    <property type="protein sequence ID" value="GEN22773.1"/>
    <property type="molecule type" value="Genomic_DNA"/>
</dbReference>
<reference evidence="3 4" key="1">
    <citation type="submission" date="2016-11" db="EMBL/GenBank/DDBJ databases">
        <authorList>
            <person name="Jaros S."/>
            <person name="Januszkiewicz K."/>
            <person name="Wedrychowicz H."/>
        </authorList>
    </citation>
    <scope>NUCLEOTIDE SEQUENCE [LARGE SCALE GENOMIC DNA]</scope>
    <source>
        <strain evidence="3 4">DSM 4740</strain>
    </source>
</reference>
<feature type="compositionally biased region" description="Polar residues" evidence="1">
    <location>
        <begin position="17"/>
        <end position="26"/>
    </location>
</feature>
<organism evidence="3 4">
    <name type="scientific">Halomonas cupida</name>
    <dbReference type="NCBI Taxonomy" id="44933"/>
    <lineage>
        <taxon>Bacteria</taxon>
        <taxon>Pseudomonadati</taxon>
        <taxon>Pseudomonadota</taxon>
        <taxon>Gammaproteobacteria</taxon>
        <taxon>Oceanospirillales</taxon>
        <taxon>Halomonadaceae</taxon>
        <taxon>Halomonas</taxon>
    </lineage>
</organism>
<accession>A0A1M7E9U1</accession>
<feature type="region of interest" description="Disordered" evidence="1">
    <location>
        <begin position="1"/>
        <end position="31"/>
    </location>
</feature>
<keyword evidence="5" id="KW-1185">Reference proteome</keyword>
<evidence type="ECO:0000313" key="4">
    <source>
        <dbReference type="Proteomes" id="UP000184123"/>
    </source>
</evidence>
<dbReference type="OrthoDB" id="9944624at2"/>